<dbReference type="EMBL" id="JAAMPJ010000001">
    <property type="protein sequence ID" value="NGY57452.1"/>
    <property type="molecule type" value="Genomic_DNA"/>
</dbReference>
<feature type="domain" description="Ricin B lectin" evidence="2">
    <location>
        <begin position="166"/>
        <end position="289"/>
    </location>
</feature>
<keyword evidence="4" id="KW-1185">Reference proteome</keyword>
<dbReference type="SMART" id="SM00458">
    <property type="entry name" value="RICIN"/>
    <property type="match status" value="1"/>
</dbReference>
<dbReference type="Pfam" id="PF00652">
    <property type="entry name" value="Ricin_B_lectin"/>
    <property type="match status" value="1"/>
</dbReference>
<protein>
    <recommendedName>
        <fullName evidence="2">Ricin B lectin domain-containing protein</fullName>
    </recommendedName>
</protein>
<organism evidence="3 4">
    <name type="scientific">Lentzea alba</name>
    <dbReference type="NCBI Taxonomy" id="2714351"/>
    <lineage>
        <taxon>Bacteria</taxon>
        <taxon>Bacillati</taxon>
        <taxon>Actinomycetota</taxon>
        <taxon>Actinomycetes</taxon>
        <taxon>Pseudonocardiales</taxon>
        <taxon>Pseudonocardiaceae</taxon>
        <taxon>Lentzea</taxon>
    </lineage>
</organism>
<name>A0A7C9VL48_9PSEU</name>
<dbReference type="AlphaFoldDB" id="A0A7C9VL48"/>
<evidence type="ECO:0000256" key="1">
    <source>
        <dbReference type="SAM" id="SignalP"/>
    </source>
</evidence>
<dbReference type="PROSITE" id="PS50231">
    <property type="entry name" value="RICIN_B_LECTIN"/>
    <property type="match status" value="2"/>
</dbReference>
<proteinExistence type="predicted"/>
<dbReference type="CDD" id="cd23415">
    <property type="entry name" value="beta-trefoil_Ricin_AH"/>
    <property type="match status" value="1"/>
</dbReference>
<dbReference type="RefSeq" id="WP_166042811.1">
    <property type="nucleotide sequence ID" value="NZ_JAAMPJ010000001.1"/>
</dbReference>
<gene>
    <name evidence="3" type="ORF">G7043_00750</name>
</gene>
<dbReference type="Gene3D" id="2.80.10.50">
    <property type="match status" value="2"/>
</dbReference>
<accession>A0A7C9VL48</accession>
<dbReference type="InterPro" id="IPR035992">
    <property type="entry name" value="Ricin_B-like_lectins"/>
</dbReference>
<reference evidence="3 4" key="1">
    <citation type="submission" date="2020-03" db="EMBL/GenBank/DDBJ databases">
        <title>Isolation and identification of active actinomycetes.</title>
        <authorList>
            <person name="Sun X."/>
        </authorList>
    </citation>
    <scope>NUCLEOTIDE SEQUENCE [LARGE SCALE GENOMIC DNA]</scope>
    <source>
        <strain evidence="3 4">NEAU-D13</strain>
    </source>
</reference>
<evidence type="ECO:0000313" key="3">
    <source>
        <dbReference type="EMBL" id="NGY57452.1"/>
    </source>
</evidence>
<feature type="signal peptide" evidence="1">
    <location>
        <begin position="1"/>
        <end position="25"/>
    </location>
</feature>
<evidence type="ECO:0000313" key="4">
    <source>
        <dbReference type="Proteomes" id="UP000481360"/>
    </source>
</evidence>
<dbReference type="SUPFAM" id="SSF50370">
    <property type="entry name" value="Ricin B-like lectins"/>
    <property type="match status" value="2"/>
</dbReference>
<evidence type="ECO:0000259" key="2">
    <source>
        <dbReference type="SMART" id="SM00458"/>
    </source>
</evidence>
<comment type="caution">
    <text evidence="3">The sequence shown here is derived from an EMBL/GenBank/DDBJ whole genome shotgun (WGS) entry which is preliminary data.</text>
</comment>
<dbReference type="Proteomes" id="UP000481360">
    <property type="component" value="Unassembled WGS sequence"/>
</dbReference>
<keyword evidence="1" id="KW-0732">Signal</keyword>
<dbReference type="InterPro" id="IPR000772">
    <property type="entry name" value="Ricin_B_lectin"/>
</dbReference>
<feature type="chain" id="PRO_5028840371" description="Ricin B lectin domain-containing protein" evidence="1">
    <location>
        <begin position="26"/>
        <end position="291"/>
    </location>
</feature>
<sequence length="291" mass="30909">MGMKKLCVALAVVALGAVTVAPASAAPEGNRIVEIRNVGHGLCIDNTPQDRYRPSVATCTGSAAQRYEVVPATAGGVFLRSIEDGTCLDRLGQSISLHPMACNVETATQRAELLPDASGFVKLRFQDRFAQVLYEDMGVIFLDEDMGNYEQWEIREVGVVPPPTPAAVVRLRNADDKTCLTVAGVKPAMAACTTAPDQAFERVDLGGGEVALRAKASGRCLANQSFAEVTAATCVATASAQRWTIDVDELGHFKITNASTARVLTVTSGGAVETYPHWGFTLAQKWLLPAA</sequence>